<organism evidence="1 2">
    <name type="scientific">Cardiocondyla obscurior</name>
    <dbReference type="NCBI Taxonomy" id="286306"/>
    <lineage>
        <taxon>Eukaryota</taxon>
        <taxon>Metazoa</taxon>
        <taxon>Ecdysozoa</taxon>
        <taxon>Arthropoda</taxon>
        <taxon>Hexapoda</taxon>
        <taxon>Insecta</taxon>
        <taxon>Pterygota</taxon>
        <taxon>Neoptera</taxon>
        <taxon>Endopterygota</taxon>
        <taxon>Hymenoptera</taxon>
        <taxon>Apocrita</taxon>
        <taxon>Aculeata</taxon>
        <taxon>Formicoidea</taxon>
        <taxon>Formicidae</taxon>
        <taxon>Myrmicinae</taxon>
        <taxon>Cardiocondyla</taxon>
    </lineage>
</organism>
<keyword evidence="2" id="KW-1185">Reference proteome</keyword>
<dbReference type="AlphaFoldDB" id="A0AAW2EP93"/>
<name>A0AAW2EP93_9HYME</name>
<sequence length="163" mass="19207">MCGLNLRIISERVKKTRKRETRSRDKIIHKRSWTKTEKKNEGENTSLCAFVDERHVKIKPLVFQEITVVFGFWIIRKKKIRKRMANNAYGSVGNAARQQVELVRGLEFYRGVYTTAKRRLIFACVPPWKCVPSDDYGGGKEKERKEIKKIEAKKVCESRCDWR</sequence>
<dbReference type="Proteomes" id="UP001430953">
    <property type="component" value="Unassembled WGS sequence"/>
</dbReference>
<proteinExistence type="predicted"/>
<evidence type="ECO:0000313" key="2">
    <source>
        <dbReference type="Proteomes" id="UP001430953"/>
    </source>
</evidence>
<evidence type="ECO:0000313" key="1">
    <source>
        <dbReference type="EMBL" id="KAL0103672.1"/>
    </source>
</evidence>
<gene>
    <name evidence="1" type="ORF">PUN28_017736</name>
</gene>
<protein>
    <submittedName>
        <fullName evidence="1">Uncharacterized protein</fullName>
    </submittedName>
</protein>
<accession>A0AAW2EP93</accession>
<comment type="caution">
    <text evidence="1">The sequence shown here is derived from an EMBL/GenBank/DDBJ whole genome shotgun (WGS) entry which is preliminary data.</text>
</comment>
<reference evidence="1 2" key="1">
    <citation type="submission" date="2023-03" db="EMBL/GenBank/DDBJ databases">
        <title>High recombination rates correlate with genetic variation in Cardiocondyla obscurior ants.</title>
        <authorList>
            <person name="Errbii M."/>
        </authorList>
    </citation>
    <scope>NUCLEOTIDE SEQUENCE [LARGE SCALE GENOMIC DNA]</scope>
    <source>
        <strain evidence="1">Alpha-2009</strain>
        <tissue evidence="1">Whole body</tissue>
    </source>
</reference>
<dbReference type="EMBL" id="JADYXP020000021">
    <property type="protein sequence ID" value="KAL0103672.1"/>
    <property type="molecule type" value="Genomic_DNA"/>
</dbReference>